<dbReference type="EMBL" id="ML179391">
    <property type="protein sequence ID" value="THU88865.1"/>
    <property type="molecule type" value="Genomic_DNA"/>
</dbReference>
<evidence type="ECO:0008006" key="3">
    <source>
        <dbReference type="Google" id="ProtNLM"/>
    </source>
</evidence>
<keyword evidence="2" id="KW-1185">Reference proteome</keyword>
<sequence length="340" mass="38761">MSSNGNSFANFENLNANNWTLWSNNMKNYLRIQNCWFAIEKEKSEYAVRPLPRNIPPVLAADGTTTSPGSTLQPTDKQLKDYDDKLKDWEEANQKAIGIIGMKIPTNLSHLQKDTVKLFWETLQSQYGKVSTAALVTKLLDLFCMTFKPRQNPAVTVDSFKNKYIEISTLNDKIQIPEFVLCALLLHKIGQGWDNFISNIMTNEYTPDKTTGVDEHWTLDHLQVALFFLKNIIVVSLVLLTTILTQMSPDFLESRLVEPLKVLVPRELKTLAMELNVLIPLQPLLEILIRTKILHLLLPLLLPLLIRMLEISEEIGTLKETFEEDLVEITEVVDVAVEIT</sequence>
<protein>
    <recommendedName>
        <fullName evidence="3">DUF4219 domain-containing protein</fullName>
    </recommendedName>
</protein>
<dbReference type="Pfam" id="PF14223">
    <property type="entry name" value="Retrotran_gag_2"/>
    <property type="match status" value="1"/>
</dbReference>
<organism evidence="1 2">
    <name type="scientific">Dendrothele bispora (strain CBS 962.96)</name>
    <dbReference type="NCBI Taxonomy" id="1314807"/>
    <lineage>
        <taxon>Eukaryota</taxon>
        <taxon>Fungi</taxon>
        <taxon>Dikarya</taxon>
        <taxon>Basidiomycota</taxon>
        <taxon>Agaricomycotina</taxon>
        <taxon>Agaricomycetes</taxon>
        <taxon>Agaricomycetidae</taxon>
        <taxon>Agaricales</taxon>
        <taxon>Agaricales incertae sedis</taxon>
        <taxon>Dendrothele</taxon>
    </lineage>
</organism>
<name>A0A4V4HDW2_DENBC</name>
<reference evidence="1 2" key="1">
    <citation type="journal article" date="2019" name="Nat. Ecol. Evol.">
        <title>Megaphylogeny resolves global patterns of mushroom evolution.</title>
        <authorList>
            <person name="Varga T."/>
            <person name="Krizsan K."/>
            <person name="Foldi C."/>
            <person name="Dima B."/>
            <person name="Sanchez-Garcia M."/>
            <person name="Sanchez-Ramirez S."/>
            <person name="Szollosi G.J."/>
            <person name="Szarkandi J.G."/>
            <person name="Papp V."/>
            <person name="Albert L."/>
            <person name="Andreopoulos W."/>
            <person name="Angelini C."/>
            <person name="Antonin V."/>
            <person name="Barry K.W."/>
            <person name="Bougher N.L."/>
            <person name="Buchanan P."/>
            <person name="Buyck B."/>
            <person name="Bense V."/>
            <person name="Catcheside P."/>
            <person name="Chovatia M."/>
            <person name="Cooper J."/>
            <person name="Damon W."/>
            <person name="Desjardin D."/>
            <person name="Finy P."/>
            <person name="Geml J."/>
            <person name="Haridas S."/>
            <person name="Hughes K."/>
            <person name="Justo A."/>
            <person name="Karasinski D."/>
            <person name="Kautmanova I."/>
            <person name="Kiss B."/>
            <person name="Kocsube S."/>
            <person name="Kotiranta H."/>
            <person name="LaButti K.M."/>
            <person name="Lechner B.E."/>
            <person name="Liimatainen K."/>
            <person name="Lipzen A."/>
            <person name="Lukacs Z."/>
            <person name="Mihaltcheva S."/>
            <person name="Morgado L.N."/>
            <person name="Niskanen T."/>
            <person name="Noordeloos M.E."/>
            <person name="Ohm R.A."/>
            <person name="Ortiz-Santana B."/>
            <person name="Ovrebo C."/>
            <person name="Racz N."/>
            <person name="Riley R."/>
            <person name="Savchenko A."/>
            <person name="Shiryaev A."/>
            <person name="Soop K."/>
            <person name="Spirin V."/>
            <person name="Szebenyi C."/>
            <person name="Tomsovsky M."/>
            <person name="Tulloss R.E."/>
            <person name="Uehling J."/>
            <person name="Grigoriev I.V."/>
            <person name="Vagvolgyi C."/>
            <person name="Papp T."/>
            <person name="Martin F.M."/>
            <person name="Miettinen O."/>
            <person name="Hibbett D.S."/>
            <person name="Nagy L.G."/>
        </authorList>
    </citation>
    <scope>NUCLEOTIDE SEQUENCE [LARGE SCALE GENOMIC DNA]</scope>
    <source>
        <strain evidence="1 2">CBS 962.96</strain>
    </source>
</reference>
<dbReference type="AlphaFoldDB" id="A0A4V4HDW2"/>
<evidence type="ECO:0000313" key="2">
    <source>
        <dbReference type="Proteomes" id="UP000297245"/>
    </source>
</evidence>
<dbReference type="Proteomes" id="UP000297245">
    <property type="component" value="Unassembled WGS sequence"/>
</dbReference>
<proteinExistence type="predicted"/>
<evidence type="ECO:0000313" key="1">
    <source>
        <dbReference type="EMBL" id="THU88865.1"/>
    </source>
</evidence>
<gene>
    <name evidence="1" type="ORF">K435DRAFT_803183</name>
</gene>
<accession>A0A4V4HDW2</accession>